<dbReference type="NCBIfam" id="TIGR01936">
    <property type="entry name" value="nqrA"/>
    <property type="match status" value="1"/>
</dbReference>
<evidence type="ECO:0000256" key="2">
    <source>
        <dbReference type="ARBA" id="ARBA00022967"/>
    </source>
</evidence>
<evidence type="ECO:0000259" key="9">
    <source>
        <dbReference type="Pfam" id="PF05896"/>
    </source>
</evidence>
<feature type="domain" description="NqrA second alpha/beta" evidence="11">
    <location>
        <begin position="119"/>
        <end position="262"/>
    </location>
</feature>
<keyword evidence="6 8" id="KW-0830">Ubiquinone</keyword>
<feature type="domain" description="NqrA N-terminal barrel-sandwich hybrid" evidence="9">
    <location>
        <begin position="5"/>
        <end position="98"/>
    </location>
</feature>
<keyword evidence="7 8" id="KW-0739">Sodium transport</keyword>
<dbReference type="GO" id="GO:0006814">
    <property type="term" value="P:sodium ion transport"/>
    <property type="evidence" value="ECO:0007669"/>
    <property type="project" value="UniProtKB-UniRule"/>
</dbReference>
<name>A0AAW9RVT6_9BACT</name>
<comment type="similarity">
    <text evidence="8">Belongs to the NqrA family.</text>
</comment>
<dbReference type="RefSeq" id="WP_346821755.1">
    <property type="nucleotide sequence ID" value="NZ_JBDKWZ010000007.1"/>
</dbReference>
<comment type="function">
    <text evidence="8">NQR complex catalyzes the reduction of ubiquinone-1 to ubiquinol by two successive reactions, coupled with the transport of Na(+) ions from the cytoplasm to the periplasm. NqrA to NqrE are probably involved in the second step, the conversion of ubisemiquinone to ubiquinol.</text>
</comment>
<evidence type="ECO:0000256" key="4">
    <source>
        <dbReference type="ARBA" id="ARBA00023053"/>
    </source>
</evidence>
<comment type="subunit">
    <text evidence="8">Composed of six subunits; NqrA, NqrB, NqrC, NqrD, NqrE and NqrF.</text>
</comment>
<comment type="caution">
    <text evidence="12">The sequence shown here is derived from an EMBL/GenBank/DDBJ whole genome shotgun (WGS) entry which is preliminary data.</text>
</comment>
<dbReference type="InterPro" id="IPR056148">
    <property type="entry name" value="NQRA_2nd"/>
</dbReference>
<evidence type="ECO:0000259" key="11">
    <source>
        <dbReference type="Pfam" id="PF24836"/>
    </source>
</evidence>
<dbReference type="Pfam" id="PF05896">
    <property type="entry name" value="NQRA_N"/>
    <property type="match status" value="1"/>
</dbReference>
<comment type="catalytic activity">
    <reaction evidence="8">
        <text>a ubiquinone + n Na(+)(in) + NADH + H(+) = a ubiquinol + n Na(+)(out) + NAD(+)</text>
        <dbReference type="Rhea" id="RHEA:47748"/>
        <dbReference type="Rhea" id="RHEA-COMP:9565"/>
        <dbReference type="Rhea" id="RHEA-COMP:9566"/>
        <dbReference type="ChEBI" id="CHEBI:15378"/>
        <dbReference type="ChEBI" id="CHEBI:16389"/>
        <dbReference type="ChEBI" id="CHEBI:17976"/>
        <dbReference type="ChEBI" id="CHEBI:29101"/>
        <dbReference type="ChEBI" id="CHEBI:57540"/>
        <dbReference type="ChEBI" id="CHEBI:57945"/>
        <dbReference type="EC" id="7.2.1.1"/>
    </reaction>
</comment>
<evidence type="ECO:0000256" key="6">
    <source>
        <dbReference type="ARBA" id="ARBA00023075"/>
    </source>
</evidence>
<evidence type="ECO:0000256" key="5">
    <source>
        <dbReference type="ARBA" id="ARBA00023065"/>
    </source>
</evidence>
<dbReference type="InterPro" id="IPR056147">
    <property type="entry name" value="NQRA_N"/>
</dbReference>
<dbReference type="EMBL" id="JBDKWZ010000007">
    <property type="protein sequence ID" value="MEN7548982.1"/>
    <property type="molecule type" value="Genomic_DNA"/>
</dbReference>
<proteinExistence type="inferred from homology"/>
<keyword evidence="5 8" id="KW-0406">Ion transport</keyword>
<dbReference type="InterPro" id="IPR008703">
    <property type="entry name" value="NqrA"/>
</dbReference>
<gene>
    <name evidence="8" type="primary">nqrA</name>
    <name evidence="12" type="ORF">AAG747_13750</name>
</gene>
<dbReference type="AlphaFoldDB" id="A0AAW9RVT6"/>
<evidence type="ECO:0000313" key="12">
    <source>
        <dbReference type="EMBL" id="MEN7548982.1"/>
    </source>
</evidence>
<organism evidence="12 13">
    <name type="scientific">Rapidithrix thailandica</name>
    <dbReference type="NCBI Taxonomy" id="413964"/>
    <lineage>
        <taxon>Bacteria</taxon>
        <taxon>Pseudomonadati</taxon>
        <taxon>Bacteroidota</taxon>
        <taxon>Cytophagia</taxon>
        <taxon>Cytophagales</taxon>
        <taxon>Flammeovirgaceae</taxon>
        <taxon>Rapidithrix</taxon>
    </lineage>
</organism>
<evidence type="ECO:0000313" key="13">
    <source>
        <dbReference type="Proteomes" id="UP001403385"/>
    </source>
</evidence>
<accession>A0AAW9RVT6</accession>
<dbReference type="InterPro" id="IPR022615">
    <property type="entry name" value="NqrA_C_domain"/>
</dbReference>
<dbReference type="Proteomes" id="UP001403385">
    <property type="component" value="Unassembled WGS sequence"/>
</dbReference>
<sequence>MSKSIKLSKGFDIKLAGKAEKKIANIEQPETFALKPTDFVGIYMPKVVVQVGDTVKAGSPLFYDKKMEKVQYCAPVSGEVVEVKRGKKRKLLEIKVLADKQVEYEEFPKYSVSDLANVSREDFTGVMLKSGVWPNIIQRPYGVIANPEDTPQAIFISAFDTNPLAPDYDFIFKGQEKYFQAGVDVLRKFTSGSIHVNVNGKEELSQIFAHAKDVVVNKFSGPHPAGNVGVQIHHLQPLNAEDLVWTLTPYGVIQIGKLFLEGIYDATKVIAFAGSEVKNPQYYQTYSGACVNKYVESNTKSTEGIRVVSGNVLTGEKIKKDGYLGFYDHLVTVLPEGDVPRFVLSDGWLAPTFKRLSFHRAFGLFSFLNSGSKEYVLDTNMNGEERPFVMSGAFEKVVPMDLYPTYLLKAILAEDFDEMEALGIYEVIEEDLALCEFIDVSKHDIQSLLREGLDMMRLG</sequence>
<keyword evidence="4 8" id="KW-0915">Sodium</keyword>
<dbReference type="Pfam" id="PF24836">
    <property type="entry name" value="NQRA_2nd"/>
    <property type="match status" value="1"/>
</dbReference>
<dbReference type="HAMAP" id="MF_00425">
    <property type="entry name" value="NqrA"/>
    <property type="match status" value="1"/>
</dbReference>
<dbReference type="PANTHER" id="PTHR37839:SF1">
    <property type="entry name" value="NA(+)-TRANSLOCATING NADH-QUINONE REDUCTASE SUBUNIT A"/>
    <property type="match status" value="1"/>
</dbReference>
<keyword evidence="1 8" id="KW-0813">Transport</keyword>
<evidence type="ECO:0000256" key="3">
    <source>
        <dbReference type="ARBA" id="ARBA00023027"/>
    </source>
</evidence>
<protein>
    <recommendedName>
        <fullName evidence="8">Na(+)-translocating NADH-quinone reductase subunit A</fullName>
        <shortName evidence="8">Na(+)-NQR subunit A</shortName>
        <shortName evidence="8">Na(+)-translocating NQR subunit A</shortName>
        <ecNumber evidence="8">7.2.1.1</ecNumber>
    </recommendedName>
    <alternativeName>
        <fullName evidence="8">NQR complex subunit A</fullName>
    </alternativeName>
    <alternativeName>
        <fullName evidence="8">NQR-1 subunit A</fullName>
    </alternativeName>
</protein>
<keyword evidence="2 8" id="KW-1278">Translocase</keyword>
<dbReference type="GO" id="GO:0016655">
    <property type="term" value="F:oxidoreductase activity, acting on NAD(P)H, quinone or similar compound as acceptor"/>
    <property type="evidence" value="ECO:0007669"/>
    <property type="project" value="UniProtKB-UniRule"/>
</dbReference>
<evidence type="ECO:0000256" key="1">
    <source>
        <dbReference type="ARBA" id="ARBA00022448"/>
    </source>
</evidence>
<evidence type="ECO:0000259" key="10">
    <source>
        <dbReference type="Pfam" id="PF11973"/>
    </source>
</evidence>
<evidence type="ECO:0000256" key="7">
    <source>
        <dbReference type="ARBA" id="ARBA00023201"/>
    </source>
</evidence>
<keyword evidence="3 8" id="KW-0520">NAD</keyword>
<reference evidence="12 13" key="1">
    <citation type="submission" date="2024-04" db="EMBL/GenBank/DDBJ databases">
        <title>Novel genus in family Flammeovirgaceae.</title>
        <authorList>
            <person name="Nguyen T.H."/>
            <person name="Vuong T.Q."/>
            <person name="Le H."/>
            <person name="Kim S.-G."/>
        </authorList>
    </citation>
    <scope>NUCLEOTIDE SEQUENCE [LARGE SCALE GENOMIC DNA]</scope>
    <source>
        <strain evidence="12 13">JCM 23209</strain>
    </source>
</reference>
<keyword evidence="13" id="KW-1185">Reference proteome</keyword>
<dbReference type="Pfam" id="PF11973">
    <property type="entry name" value="NQRA_SLBB"/>
    <property type="match status" value="1"/>
</dbReference>
<dbReference type="EC" id="7.2.1.1" evidence="8"/>
<dbReference type="NCBIfam" id="NF003761">
    <property type="entry name" value="PRK05352.1-4"/>
    <property type="match status" value="1"/>
</dbReference>
<feature type="domain" description="Na(+)-translocating NADH-quinone reductase subunit A C-terminal" evidence="10">
    <location>
        <begin position="269"/>
        <end position="319"/>
    </location>
</feature>
<evidence type="ECO:0000256" key="8">
    <source>
        <dbReference type="HAMAP-Rule" id="MF_00425"/>
    </source>
</evidence>
<dbReference type="PANTHER" id="PTHR37839">
    <property type="entry name" value="NA(+)-TRANSLOCATING NADH-QUINONE REDUCTASE SUBUNIT A"/>
    <property type="match status" value="1"/>
</dbReference>